<evidence type="ECO:0000313" key="2">
    <source>
        <dbReference type="Proteomes" id="UP001629288"/>
    </source>
</evidence>
<protein>
    <submittedName>
        <fullName evidence="1">Uncharacterized protein</fullName>
    </submittedName>
</protein>
<keyword evidence="2" id="KW-1185">Reference proteome</keyword>
<comment type="caution">
    <text evidence="1">The sequence shown here is derived from an EMBL/GenBank/DDBJ whole genome shotgun (WGS) entry which is preliminary data.</text>
</comment>
<gene>
    <name evidence="1" type="ORF">PQR00_17780</name>
</gene>
<reference evidence="1 2" key="1">
    <citation type="journal article" date="2024" name="Chem. Sci.">
        <title>Discovery of megapolipeptins by genome mining of a Burkholderiales bacteria collection.</title>
        <authorList>
            <person name="Paulo B.S."/>
            <person name="Recchia M.J.J."/>
            <person name="Lee S."/>
            <person name="Fergusson C.H."/>
            <person name="Romanowski S.B."/>
            <person name="Hernandez A."/>
            <person name="Krull N."/>
            <person name="Liu D.Y."/>
            <person name="Cavanagh H."/>
            <person name="Bos A."/>
            <person name="Gray C.A."/>
            <person name="Murphy B.T."/>
            <person name="Linington R.G."/>
            <person name="Eustaquio A.S."/>
        </authorList>
    </citation>
    <scope>NUCLEOTIDE SEQUENCE [LARGE SCALE GENOMIC DNA]</scope>
    <source>
        <strain evidence="1 2">RL17-379-BIB-C</strain>
    </source>
</reference>
<sequence length="391" mass="42673">MSDKLKYFIEAWEMNSVGQTVATVQDSPGTVVTITVDDLRALLARQPAAIDKGAATLTDDARNLVTLDRRDLWDYVRGAIHAALNDKIPKNCVVSWAWEEATNRTMDIFQAIVDAAPLANEASKPAAPSVEQDERGALPERLMEWRGGAGLLWDVYAFGKWSKRIVSPIEWDAHTVYLDMVRAGYAKHIELRLVSSSNSARPDDRASFEAAWSESYGGGNSLLRHHTLTDKYANHDTQSGWEGWKLARAASTSANVAQQDEDQKMNTSDLISTEMDSPRRVVLTFRTGAAAEQFLAASTSANVAQGAEAIYQILDPIEGGWSDGPRSLYDATDGAFKRVVYAAPPAQSALTDDVLMQAIADTAARGHVWASRALSNFRAAVREAAKSPDDA</sequence>
<accession>A0ABW9C1H6</accession>
<dbReference type="RefSeq" id="WP_408130103.1">
    <property type="nucleotide sequence ID" value="NZ_JAQQDH010000005.1"/>
</dbReference>
<name>A0ABW9C1H6_9BURK</name>
<evidence type="ECO:0000313" key="1">
    <source>
        <dbReference type="EMBL" id="MFM0445446.1"/>
    </source>
</evidence>
<dbReference type="EMBL" id="JAQQDH010000005">
    <property type="protein sequence ID" value="MFM0445446.1"/>
    <property type="molecule type" value="Genomic_DNA"/>
</dbReference>
<dbReference type="Proteomes" id="UP001629288">
    <property type="component" value="Unassembled WGS sequence"/>
</dbReference>
<organism evidence="1 2">
    <name type="scientific">Paraburkholderia strydomiana</name>
    <dbReference type="NCBI Taxonomy" id="1245417"/>
    <lineage>
        <taxon>Bacteria</taxon>
        <taxon>Pseudomonadati</taxon>
        <taxon>Pseudomonadota</taxon>
        <taxon>Betaproteobacteria</taxon>
        <taxon>Burkholderiales</taxon>
        <taxon>Burkholderiaceae</taxon>
        <taxon>Paraburkholderia</taxon>
    </lineage>
</organism>
<proteinExistence type="predicted"/>